<reference evidence="15" key="1">
    <citation type="journal article" date="2019" name="Int. J. Syst. Evol. Microbiol.">
        <title>The Global Catalogue of Microorganisms (GCM) 10K type strain sequencing project: providing services to taxonomists for standard genome sequencing and annotation.</title>
        <authorList>
            <consortium name="The Broad Institute Genomics Platform"/>
            <consortium name="The Broad Institute Genome Sequencing Center for Infectious Disease"/>
            <person name="Wu L."/>
            <person name="Ma J."/>
        </authorList>
    </citation>
    <scope>NUCLEOTIDE SEQUENCE [LARGE SCALE GENOMIC DNA]</scope>
    <source>
        <strain evidence="15">CCM 9110</strain>
    </source>
</reference>
<evidence type="ECO:0000256" key="5">
    <source>
        <dbReference type="ARBA" id="ARBA00022729"/>
    </source>
</evidence>
<gene>
    <name evidence="11" type="primary">prsA</name>
    <name evidence="14" type="ORF">ACFQ41_12320</name>
</gene>
<keyword evidence="15" id="KW-1185">Reference proteome</keyword>
<dbReference type="NCBIfam" id="NF003356">
    <property type="entry name" value="PRK04405.1"/>
    <property type="match status" value="1"/>
</dbReference>
<evidence type="ECO:0000256" key="9">
    <source>
        <dbReference type="ARBA" id="ARBA00023235"/>
    </source>
</evidence>
<keyword evidence="6 11" id="KW-0697">Rotamase</keyword>
<dbReference type="Gene3D" id="3.10.50.40">
    <property type="match status" value="1"/>
</dbReference>
<dbReference type="InterPro" id="IPR027304">
    <property type="entry name" value="Trigger_fact/SurA_dom_sf"/>
</dbReference>
<feature type="chain" id="PRO_5047266091" description="Foldase protein PrsA" evidence="12">
    <location>
        <begin position="22"/>
        <end position="309"/>
    </location>
</feature>
<comment type="caution">
    <text evidence="14">The sequence shown here is derived from an EMBL/GenBank/DDBJ whole genome shotgun (WGS) entry which is preliminary data.</text>
</comment>
<evidence type="ECO:0000256" key="12">
    <source>
        <dbReference type="SAM" id="SignalP"/>
    </source>
</evidence>
<keyword evidence="9 11" id="KW-0413">Isomerase</keyword>
<dbReference type="GO" id="GO:0003755">
    <property type="term" value="F:peptidyl-prolyl cis-trans isomerase activity"/>
    <property type="evidence" value="ECO:0007669"/>
    <property type="project" value="UniProtKB-EC"/>
</dbReference>
<evidence type="ECO:0000313" key="14">
    <source>
        <dbReference type="EMBL" id="MFD1400094.1"/>
    </source>
</evidence>
<dbReference type="PROSITE" id="PS51257">
    <property type="entry name" value="PROKAR_LIPOPROTEIN"/>
    <property type="match status" value="1"/>
</dbReference>
<name>A0ABW4BHX5_9LACO</name>
<dbReference type="PANTHER" id="PTHR47245:SF1">
    <property type="entry name" value="FOLDASE PROTEIN PRSA"/>
    <property type="match status" value="1"/>
</dbReference>
<dbReference type="RefSeq" id="WP_204118402.1">
    <property type="nucleotide sequence ID" value="NZ_BOLV01000004.1"/>
</dbReference>
<comment type="similarity">
    <text evidence="3 11">Belongs to the PrsA family.</text>
</comment>
<dbReference type="Proteomes" id="UP001597199">
    <property type="component" value="Unassembled WGS sequence"/>
</dbReference>
<dbReference type="Pfam" id="PF00639">
    <property type="entry name" value="Rotamase"/>
    <property type="match status" value="1"/>
</dbReference>
<dbReference type="EC" id="5.2.1.8" evidence="11"/>
<keyword evidence="10 11" id="KW-0449">Lipoprotein</keyword>
<organism evidence="14 15">
    <name type="scientific">Lacticaseibacillus suilingensis</name>
    <dbReference type="NCBI Taxonomy" id="2799577"/>
    <lineage>
        <taxon>Bacteria</taxon>
        <taxon>Bacillati</taxon>
        <taxon>Bacillota</taxon>
        <taxon>Bacilli</taxon>
        <taxon>Lactobacillales</taxon>
        <taxon>Lactobacillaceae</taxon>
        <taxon>Lacticaseibacillus</taxon>
    </lineage>
</organism>
<evidence type="ECO:0000256" key="2">
    <source>
        <dbReference type="ARBA" id="ARBA00004193"/>
    </source>
</evidence>
<comment type="catalytic activity">
    <reaction evidence="1 11">
        <text>[protein]-peptidylproline (omega=180) = [protein]-peptidylproline (omega=0)</text>
        <dbReference type="Rhea" id="RHEA:16237"/>
        <dbReference type="Rhea" id="RHEA-COMP:10747"/>
        <dbReference type="Rhea" id="RHEA-COMP:10748"/>
        <dbReference type="ChEBI" id="CHEBI:83833"/>
        <dbReference type="ChEBI" id="CHEBI:83834"/>
        <dbReference type="EC" id="5.2.1.8"/>
    </reaction>
</comment>
<dbReference type="InterPro" id="IPR023059">
    <property type="entry name" value="Foldase_PrsA"/>
</dbReference>
<feature type="domain" description="PpiC" evidence="13">
    <location>
        <begin position="148"/>
        <end position="241"/>
    </location>
</feature>
<dbReference type="SUPFAM" id="SSF54534">
    <property type="entry name" value="FKBP-like"/>
    <property type="match status" value="1"/>
</dbReference>
<proteinExistence type="inferred from homology"/>
<dbReference type="HAMAP" id="MF_01145">
    <property type="entry name" value="Foldase_PrsA"/>
    <property type="match status" value="1"/>
</dbReference>
<accession>A0ABW4BHX5</accession>
<dbReference type="InterPro" id="IPR000297">
    <property type="entry name" value="PPIase_PpiC"/>
</dbReference>
<evidence type="ECO:0000256" key="3">
    <source>
        <dbReference type="ARBA" id="ARBA00006071"/>
    </source>
</evidence>
<evidence type="ECO:0000259" key="13">
    <source>
        <dbReference type="PROSITE" id="PS50198"/>
    </source>
</evidence>
<evidence type="ECO:0000256" key="8">
    <source>
        <dbReference type="ARBA" id="ARBA00023139"/>
    </source>
</evidence>
<keyword evidence="8 11" id="KW-0564">Palmitate</keyword>
<evidence type="ECO:0000256" key="7">
    <source>
        <dbReference type="ARBA" id="ARBA00023136"/>
    </source>
</evidence>
<dbReference type="SUPFAM" id="SSF109998">
    <property type="entry name" value="Triger factor/SurA peptide-binding domain-like"/>
    <property type="match status" value="1"/>
</dbReference>
<dbReference type="InterPro" id="IPR046357">
    <property type="entry name" value="PPIase_dom_sf"/>
</dbReference>
<dbReference type="InterPro" id="IPR050245">
    <property type="entry name" value="PrsA_foldase"/>
</dbReference>
<evidence type="ECO:0000256" key="10">
    <source>
        <dbReference type="ARBA" id="ARBA00023288"/>
    </source>
</evidence>
<comment type="function">
    <text evidence="11">Plays a major role in protein secretion by helping the post-translocational extracellular folding of several secreted proteins.</text>
</comment>
<keyword evidence="5 11" id="KW-0732">Signal</keyword>
<protein>
    <recommendedName>
        <fullName evidence="11">Foldase protein PrsA</fullName>
        <ecNumber evidence="11">5.2.1.8</ecNumber>
    </recommendedName>
</protein>
<evidence type="ECO:0000256" key="1">
    <source>
        <dbReference type="ARBA" id="ARBA00000971"/>
    </source>
</evidence>
<keyword evidence="7 11" id="KW-0472">Membrane</keyword>
<dbReference type="PANTHER" id="PTHR47245">
    <property type="entry name" value="PEPTIDYLPROLYL ISOMERASE"/>
    <property type="match status" value="1"/>
</dbReference>
<sequence>MKTILKPTRVLVALGVMLTLAGCGKASQTDQANQPVVAQYAKKKITQQDFYQALKAEPSAKQVLANLLIYGSMKDAYGKKIDEAKVTAAYKSYQARYGDQFADYLEENGYTKKTFKQTLRLNYLSEAALKAQIKPTTAQLKDAWKTYQPKITVQHILTTSEDTAKTVIAQLQQGADFAKLAQQYSVDNTTASNGGKMAAFDSTDKNVDSTFKDAAYKLKDGEFTTTPVKTTSGYEVIQMIKHPAKGTFKASKAALTASLYQKWEASTTVMKNVISQVLKDENVKIKDKDLQSALNAYKGTTTSGTATTK</sequence>
<evidence type="ECO:0000256" key="4">
    <source>
        <dbReference type="ARBA" id="ARBA00022475"/>
    </source>
</evidence>
<evidence type="ECO:0000313" key="15">
    <source>
        <dbReference type="Proteomes" id="UP001597199"/>
    </source>
</evidence>
<evidence type="ECO:0000256" key="11">
    <source>
        <dbReference type="HAMAP-Rule" id="MF_01145"/>
    </source>
</evidence>
<keyword evidence="4 11" id="KW-1003">Cell membrane</keyword>
<dbReference type="EMBL" id="JBHTOA010000048">
    <property type="protein sequence ID" value="MFD1400094.1"/>
    <property type="molecule type" value="Genomic_DNA"/>
</dbReference>
<feature type="signal peptide" evidence="12">
    <location>
        <begin position="1"/>
        <end position="21"/>
    </location>
</feature>
<evidence type="ECO:0000256" key="6">
    <source>
        <dbReference type="ARBA" id="ARBA00023110"/>
    </source>
</evidence>
<comment type="subcellular location">
    <subcellularLocation>
        <location evidence="2 11">Cell membrane</location>
        <topology evidence="2 11">Lipid-anchor</topology>
    </subcellularLocation>
</comment>
<dbReference type="PROSITE" id="PS50198">
    <property type="entry name" value="PPIC_PPIASE_2"/>
    <property type="match status" value="1"/>
</dbReference>